<evidence type="ECO:0000256" key="4">
    <source>
        <dbReference type="ARBA" id="ARBA00022989"/>
    </source>
</evidence>
<dbReference type="Proteomes" id="UP000294911">
    <property type="component" value="Unassembled WGS sequence"/>
</dbReference>
<evidence type="ECO:0000256" key="1">
    <source>
        <dbReference type="ARBA" id="ARBA00004651"/>
    </source>
</evidence>
<evidence type="ECO:0000256" key="2">
    <source>
        <dbReference type="ARBA" id="ARBA00022475"/>
    </source>
</evidence>
<dbReference type="PANTHER" id="PTHR30086">
    <property type="entry name" value="ARGININE EXPORTER PROTEIN ARGO"/>
    <property type="match status" value="1"/>
</dbReference>
<name>A0A4R2QPE9_9PSEU</name>
<dbReference type="GO" id="GO:0015171">
    <property type="term" value="F:amino acid transmembrane transporter activity"/>
    <property type="evidence" value="ECO:0007669"/>
    <property type="project" value="TreeGrafter"/>
</dbReference>
<proteinExistence type="predicted"/>
<evidence type="ECO:0000256" key="6">
    <source>
        <dbReference type="SAM" id="MobiDB-lite"/>
    </source>
</evidence>
<evidence type="ECO:0000313" key="8">
    <source>
        <dbReference type="EMBL" id="TCP50809.1"/>
    </source>
</evidence>
<gene>
    <name evidence="8" type="ORF">EV191_10770</name>
</gene>
<comment type="caution">
    <text evidence="8">The sequence shown here is derived from an EMBL/GenBank/DDBJ whole genome shotgun (WGS) entry which is preliminary data.</text>
</comment>
<keyword evidence="3 7" id="KW-0812">Transmembrane</keyword>
<sequence>MDIALLFAFMATVTLLSIAPGPDLFYVLANGLSGGPRAGVVAACGMSAGLAVHTVAAALGLSVLLHTMPVAMDIVRLFGVGFLLYLAIATWRSSMSTADPTLTAQPARSLRKVFALAVLTNLANPRFCSSIWPSSRSSPTSTRAGRSACSYSPSAGFSSLSA</sequence>
<accession>A0A4R2QPE9</accession>
<evidence type="ECO:0000256" key="7">
    <source>
        <dbReference type="SAM" id="Phobius"/>
    </source>
</evidence>
<evidence type="ECO:0000313" key="9">
    <source>
        <dbReference type="Proteomes" id="UP000294911"/>
    </source>
</evidence>
<keyword evidence="9" id="KW-1185">Reference proteome</keyword>
<keyword evidence="4 7" id="KW-1133">Transmembrane helix</keyword>
<dbReference type="GO" id="GO:0005886">
    <property type="term" value="C:plasma membrane"/>
    <property type="evidence" value="ECO:0007669"/>
    <property type="project" value="UniProtKB-SubCell"/>
</dbReference>
<comment type="subcellular location">
    <subcellularLocation>
        <location evidence="1">Cell membrane</location>
        <topology evidence="1">Multi-pass membrane protein</topology>
    </subcellularLocation>
</comment>
<reference evidence="8 9" key="1">
    <citation type="submission" date="2019-03" db="EMBL/GenBank/DDBJ databases">
        <title>Genomic Encyclopedia of Type Strains, Phase IV (KMG-IV): sequencing the most valuable type-strain genomes for metagenomic binning, comparative biology and taxonomic classification.</title>
        <authorList>
            <person name="Goeker M."/>
        </authorList>
    </citation>
    <scope>NUCLEOTIDE SEQUENCE [LARGE SCALE GENOMIC DNA]</scope>
    <source>
        <strain evidence="8 9">DSM 45765</strain>
    </source>
</reference>
<feature type="transmembrane region" description="Helical" evidence="7">
    <location>
        <begin position="40"/>
        <end position="65"/>
    </location>
</feature>
<dbReference type="InterPro" id="IPR001123">
    <property type="entry name" value="LeuE-type"/>
</dbReference>
<feature type="region of interest" description="Disordered" evidence="6">
    <location>
        <begin position="133"/>
        <end position="162"/>
    </location>
</feature>
<keyword evidence="5 7" id="KW-0472">Membrane</keyword>
<dbReference type="EMBL" id="SLXQ01000007">
    <property type="protein sequence ID" value="TCP50809.1"/>
    <property type="molecule type" value="Genomic_DNA"/>
</dbReference>
<evidence type="ECO:0000256" key="5">
    <source>
        <dbReference type="ARBA" id="ARBA00023136"/>
    </source>
</evidence>
<feature type="compositionally biased region" description="Polar residues" evidence="6">
    <location>
        <begin position="149"/>
        <end position="162"/>
    </location>
</feature>
<dbReference type="AlphaFoldDB" id="A0A4R2QPE9"/>
<keyword evidence="2" id="KW-1003">Cell membrane</keyword>
<dbReference type="Pfam" id="PF01810">
    <property type="entry name" value="LysE"/>
    <property type="match status" value="1"/>
</dbReference>
<organism evidence="8 9">
    <name type="scientific">Tamaricihabitans halophyticus</name>
    <dbReference type="NCBI Taxonomy" id="1262583"/>
    <lineage>
        <taxon>Bacteria</taxon>
        <taxon>Bacillati</taxon>
        <taxon>Actinomycetota</taxon>
        <taxon>Actinomycetes</taxon>
        <taxon>Pseudonocardiales</taxon>
        <taxon>Pseudonocardiaceae</taxon>
        <taxon>Tamaricihabitans</taxon>
    </lineage>
</organism>
<protein>
    <submittedName>
        <fullName evidence="8">LysE type translocator</fullName>
    </submittedName>
</protein>
<evidence type="ECO:0000256" key="3">
    <source>
        <dbReference type="ARBA" id="ARBA00022692"/>
    </source>
</evidence>
<dbReference type="PANTHER" id="PTHR30086:SF20">
    <property type="entry name" value="ARGININE EXPORTER PROTEIN ARGO-RELATED"/>
    <property type="match status" value="1"/>
</dbReference>
<feature type="transmembrane region" description="Helical" evidence="7">
    <location>
        <begin position="74"/>
        <end position="91"/>
    </location>
</feature>
<feature type="compositionally biased region" description="Low complexity" evidence="6">
    <location>
        <begin position="133"/>
        <end position="148"/>
    </location>
</feature>